<sequence length="61" mass="6333">MANQRNGVSKAEVQSTELNKLPVAGEADTEFSAEEAAEAFENSNGANQAAASAADAFEENE</sequence>
<dbReference type="Proteomes" id="UP000272528">
    <property type="component" value="Chromosome"/>
</dbReference>
<dbReference type="RefSeq" id="WP_126017515.1">
    <property type="nucleotide sequence ID" value="NZ_CP034437.1"/>
</dbReference>
<evidence type="ECO:0000256" key="1">
    <source>
        <dbReference type="SAM" id="MobiDB-lite"/>
    </source>
</evidence>
<accession>A0A3S9A7Q1</accession>
<evidence type="ECO:0000313" key="2">
    <source>
        <dbReference type="EMBL" id="AZN41809.1"/>
    </source>
</evidence>
<dbReference type="AlphaFoldDB" id="A0A3S9A7Q1"/>
<dbReference type="EMBL" id="CP034437">
    <property type="protein sequence ID" value="AZN41809.1"/>
    <property type="molecule type" value="Genomic_DNA"/>
</dbReference>
<gene>
    <name evidence="2" type="ORF">EJC50_20655</name>
</gene>
<name>A0A3S9A7Q1_9BACL</name>
<feature type="compositionally biased region" description="Acidic residues" evidence="1">
    <location>
        <begin position="27"/>
        <end position="38"/>
    </location>
</feature>
<protein>
    <submittedName>
        <fullName evidence="2">Uncharacterized protein</fullName>
    </submittedName>
</protein>
<reference evidence="3" key="1">
    <citation type="submission" date="2018-12" db="EMBL/GenBank/DDBJ databases">
        <title>Genome sequence of Peanibacillus sp.</title>
        <authorList>
            <person name="Subramani G."/>
            <person name="Srinivasan S."/>
            <person name="Kim M.K."/>
        </authorList>
    </citation>
    <scope>NUCLEOTIDE SEQUENCE [LARGE SCALE GENOMIC DNA]</scope>
    <source>
        <strain evidence="3">18JY67-1</strain>
    </source>
</reference>
<feature type="region of interest" description="Disordered" evidence="1">
    <location>
        <begin position="1"/>
        <end position="61"/>
    </location>
</feature>
<dbReference type="KEGG" id="palb:EJC50_20655"/>
<feature type="compositionally biased region" description="Polar residues" evidence="1">
    <location>
        <begin position="1"/>
        <end position="18"/>
    </location>
</feature>
<proteinExistence type="predicted"/>
<feature type="compositionally biased region" description="Low complexity" evidence="1">
    <location>
        <begin position="39"/>
        <end position="55"/>
    </location>
</feature>
<organism evidence="2 3">
    <name type="scientific">Paenibacillus albus</name>
    <dbReference type="NCBI Taxonomy" id="2495582"/>
    <lineage>
        <taxon>Bacteria</taxon>
        <taxon>Bacillati</taxon>
        <taxon>Bacillota</taxon>
        <taxon>Bacilli</taxon>
        <taxon>Bacillales</taxon>
        <taxon>Paenibacillaceae</taxon>
        <taxon>Paenibacillus</taxon>
    </lineage>
</organism>
<evidence type="ECO:0000313" key="3">
    <source>
        <dbReference type="Proteomes" id="UP000272528"/>
    </source>
</evidence>
<keyword evidence="3" id="KW-1185">Reference proteome</keyword>